<accession>D0KVY0</accession>
<evidence type="ECO:0000313" key="1">
    <source>
        <dbReference type="EMBL" id="ACX94907.1"/>
    </source>
</evidence>
<keyword evidence="2" id="KW-1185">Reference proteome</keyword>
<dbReference type="STRING" id="555778.Hneap_0041"/>
<dbReference type="Proteomes" id="UP000009102">
    <property type="component" value="Chromosome"/>
</dbReference>
<dbReference type="EMBL" id="CP001801">
    <property type="protein sequence ID" value="ACX94907.1"/>
    <property type="molecule type" value="Genomic_DNA"/>
</dbReference>
<organism evidence="1 2">
    <name type="scientific">Halothiobacillus neapolitanus (strain ATCC 23641 / DSM 15147 / CIP 104769 / NCIMB 8539 / c2)</name>
    <name type="common">Thiobacillus neapolitanus</name>
    <dbReference type="NCBI Taxonomy" id="555778"/>
    <lineage>
        <taxon>Bacteria</taxon>
        <taxon>Pseudomonadati</taxon>
        <taxon>Pseudomonadota</taxon>
        <taxon>Gammaproteobacteria</taxon>
        <taxon>Chromatiales</taxon>
        <taxon>Halothiobacillaceae</taxon>
        <taxon>Halothiobacillus</taxon>
    </lineage>
</organism>
<protein>
    <submittedName>
        <fullName evidence="1">Uncharacterized protein</fullName>
    </submittedName>
</protein>
<gene>
    <name evidence="1" type="ordered locus">Hneap_0041</name>
</gene>
<name>D0KVY0_HALNC</name>
<dbReference type="KEGG" id="hna:Hneap_0041"/>
<dbReference type="HOGENOM" id="CLU_186769_0_0_6"/>
<proteinExistence type="predicted"/>
<evidence type="ECO:0000313" key="2">
    <source>
        <dbReference type="Proteomes" id="UP000009102"/>
    </source>
</evidence>
<reference evidence="1 2" key="1">
    <citation type="submission" date="2009-10" db="EMBL/GenBank/DDBJ databases">
        <title>Complete sequence of Halothiobacillus neapolitanus c2.</title>
        <authorList>
            <consortium name="US DOE Joint Genome Institute"/>
            <person name="Lucas S."/>
            <person name="Copeland A."/>
            <person name="Lapidus A."/>
            <person name="Glavina del Rio T."/>
            <person name="Tice H."/>
            <person name="Bruce D."/>
            <person name="Goodwin L."/>
            <person name="Pitluck S."/>
            <person name="Davenport K."/>
            <person name="Brettin T."/>
            <person name="Detter J.C."/>
            <person name="Han C."/>
            <person name="Tapia R."/>
            <person name="Larimer F."/>
            <person name="Land M."/>
            <person name="Hauser L."/>
            <person name="Kyrpides N."/>
            <person name="Mikhailova N."/>
            <person name="Kerfeld C."/>
            <person name="Cannon G."/>
            <person name="Heinhort S."/>
        </authorList>
    </citation>
    <scope>NUCLEOTIDE SEQUENCE [LARGE SCALE GENOMIC DNA]</scope>
    <source>
        <strain evidence="2">ATCC 23641 / c2</strain>
    </source>
</reference>
<sequence length="92" mass="10500">MSRKARRETGLRQLRVNGYSIRERRNTAGLRQLRVKSPSKARPMRVDAQKTQHFVIGLGIVAQLRPSASASFCGFWISNSAHEGFNQRFLRS</sequence>
<dbReference type="AlphaFoldDB" id="D0KVY0"/>